<evidence type="ECO:0000256" key="9">
    <source>
        <dbReference type="SAM" id="MobiDB-lite"/>
    </source>
</evidence>
<feature type="region of interest" description="Disordered" evidence="9">
    <location>
        <begin position="171"/>
        <end position="218"/>
    </location>
</feature>
<evidence type="ECO:0000256" key="4">
    <source>
        <dbReference type="ARBA" id="ARBA00023015"/>
    </source>
</evidence>
<dbReference type="AlphaFoldDB" id="A0A132AI40"/>
<comment type="subcellular location">
    <subcellularLocation>
        <location evidence="1">Nucleus</location>
    </subcellularLocation>
</comment>
<sequence length="843" mass="94588">MKRSIEFEKSSNLTDHDYHRIDVDDQTPNNAENGLKSTDISKSTTKLIKIDQNLVGHVGYTDKCIQVGEGTDDVHKGDLISFIIKDRESDTFALNSDALQLDSENVANEIPDSSHSDNNVFEIAKNDSPETDVDYNESKFKVLDETNSTKSYKILNEPEFHKCISTDGEFNDDNSSSSSSGVISISNSSEDNATTSSTASSDSERPGPLRSLLKMGDKESKPKKKVIFNKVTVFYFKRSQGFTCVPSQGGSTLGMENTHSHLKNFTLESHAEERKRAHREILLRQKRLESDFNKQSSTSESEDDSYDDFSDLSDIDLESDSCYFLQPVPIKQRRALLRASGVRKIETAEKEECRDIRISREFCGCDCRVYCSPEVCSCYQAGIKCQVDRMSFPCGCSREGCANTNGRIEFNPIRVRSHFIHTIMRLEMEKNKQENIATDANPIVNNQTDFPSNILPDNYIHSNINQNCNQMLHHPPSSNLYTPLQPINELHHTQINHFESAAHVAINDNDLHQQDHNHFHNDSFVQQSNQMDMFANEYSTEDSSYSENSDYTSDDFEDDAFCSDKQMPIANVQQSLLSHSPHHHDQSSLYDSLPNFARSPVQNIASTVSSIGGSLQSISDSNAKNILLPSFLTISCEMSSNDFKPNLCQSYTTSEHQSFINAYDSSFVNNSNNVQENQSALHTQCELASYSYDYHNQNVFSEMTNLDYGFSHASSHMTMNDISNIDSIVQNDQHYMDLSLSSAPSSSTESMLKAAKNQSVAKATDQCSLYLISDASVASSNSYLQSDYDFEKYTNTLEGKTEFNDNIDKDNFCSKAKRSGNLHDSTANFGEIIKKSIVESVSA</sequence>
<keyword evidence="8" id="KW-0539">Nucleus</keyword>
<dbReference type="GO" id="GO:0006915">
    <property type="term" value="P:apoptotic process"/>
    <property type="evidence" value="ECO:0007669"/>
    <property type="project" value="UniProtKB-KW"/>
</dbReference>
<keyword evidence="4" id="KW-0805">Transcription regulation</keyword>
<comment type="caution">
    <text evidence="11">The sequence shown here is derived from an EMBL/GenBank/DDBJ whole genome shotgun (WGS) entry which is preliminary data.</text>
</comment>
<feature type="domain" description="Cysteine/serine-rich nuclear protein N-terminal" evidence="10">
    <location>
        <begin position="222"/>
        <end position="430"/>
    </location>
</feature>
<evidence type="ECO:0000256" key="6">
    <source>
        <dbReference type="ARBA" id="ARBA00023159"/>
    </source>
</evidence>
<dbReference type="Proteomes" id="UP000616769">
    <property type="component" value="Unassembled WGS sequence"/>
</dbReference>
<dbReference type="Pfam" id="PF16019">
    <property type="entry name" value="CSRNP_N"/>
    <property type="match status" value="1"/>
</dbReference>
<keyword evidence="7" id="KW-0804">Transcription</keyword>
<keyword evidence="3" id="KW-0053">Apoptosis</keyword>
<comment type="similarity">
    <text evidence="2">Belongs to the AXUD1 family.</text>
</comment>
<dbReference type="VEuPathDB" id="VectorBase:SSCA007302"/>
<accession>A0A132AI40</accession>
<name>A0A132AI40_SARSC</name>
<protein>
    <recommendedName>
        <fullName evidence="10">Cysteine/serine-rich nuclear protein N-terminal domain-containing protein</fullName>
    </recommendedName>
</protein>
<evidence type="ECO:0000256" key="2">
    <source>
        <dbReference type="ARBA" id="ARBA00008548"/>
    </source>
</evidence>
<dbReference type="InterPro" id="IPR023260">
    <property type="entry name" value="Cys/Ser-rich_nuc_prot"/>
</dbReference>
<keyword evidence="5" id="KW-0238">DNA-binding</keyword>
<dbReference type="OrthoDB" id="5946974at2759"/>
<evidence type="ECO:0000256" key="5">
    <source>
        <dbReference type="ARBA" id="ARBA00023125"/>
    </source>
</evidence>
<dbReference type="InterPro" id="IPR031972">
    <property type="entry name" value="CSRNP_N"/>
</dbReference>
<evidence type="ECO:0000313" key="11">
    <source>
        <dbReference type="EMBL" id="KPM10662.1"/>
    </source>
</evidence>
<reference evidence="11 12" key="1">
    <citation type="journal article" date="2015" name="Parasit. Vectors">
        <title>Draft genome of the scabies mite.</title>
        <authorList>
            <person name="Rider S.D.Jr."/>
            <person name="Morgan M.S."/>
            <person name="Arlian L.G."/>
        </authorList>
    </citation>
    <scope>NUCLEOTIDE SEQUENCE [LARGE SCALE GENOMIC DNA]</scope>
    <source>
        <strain evidence="11">Arlian Lab</strain>
    </source>
</reference>
<evidence type="ECO:0000256" key="8">
    <source>
        <dbReference type="ARBA" id="ARBA00023242"/>
    </source>
</evidence>
<dbReference type="GO" id="GO:0005634">
    <property type="term" value="C:nucleus"/>
    <property type="evidence" value="ECO:0007669"/>
    <property type="project" value="UniProtKB-SubCell"/>
</dbReference>
<dbReference type="PANTHER" id="PTHR13580:SF9">
    <property type="entry name" value="AXIN1 UP-REGULATED 1, ISOFORM A"/>
    <property type="match status" value="1"/>
</dbReference>
<evidence type="ECO:0000256" key="3">
    <source>
        <dbReference type="ARBA" id="ARBA00022703"/>
    </source>
</evidence>
<dbReference type="PRINTS" id="PR02031">
    <property type="entry name" value="CYSSERRICHNP"/>
</dbReference>
<proteinExistence type="inferred from homology"/>
<dbReference type="PANTHER" id="PTHR13580">
    <property type="entry name" value="TGF-BETA INDUCED APOPTOSIS PROTEIN"/>
    <property type="match status" value="1"/>
</dbReference>
<feature type="compositionally biased region" description="Low complexity" evidence="9">
    <location>
        <begin position="174"/>
        <end position="201"/>
    </location>
</feature>
<organism evidence="11 12">
    <name type="scientific">Sarcoptes scabiei</name>
    <name type="common">Itch mite</name>
    <name type="synonym">Acarus scabiei</name>
    <dbReference type="NCBI Taxonomy" id="52283"/>
    <lineage>
        <taxon>Eukaryota</taxon>
        <taxon>Metazoa</taxon>
        <taxon>Ecdysozoa</taxon>
        <taxon>Arthropoda</taxon>
        <taxon>Chelicerata</taxon>
        <taxon>Arachnida</taxon>
        <taxon>Acari</taxon>
        <taxon>Acariformes</taxon>
        <taxon>Sarcoptiformes</taxon>
        <taxon>Astigmata</taxon>
        <taxon>Psoroptidia</taxon>
        <taxon>Sarcoptoidea</taxon>
        <taxon>Sarcoptidae</taxon>
        <taxon>Sarcoptinae</taxon>
        <taxon>Sarcoptes</taxon>
    </lineage>
</organism>
<evidence type="ECO:0000259" key="10">
    <source>
        <dbReference type="Pfam" id="PF16019"/>
    </source>
</evidence>
<gene>
    <name evidence="11" type="ORF">QR98_0092220</name>
</gene>
<dbReference type="GO" id="GO:0043565">
    <property type="term" value="F:sequence-specific DNA binding"/>
    <property type="evidence" value="ECO:0007669"/>
    <property type="project" value="TreeGrafter"/>
</dbReference>
<evidence type="ECO:0000313" key="12">
    <source>
        <dbReference type="Proteomes" id="UP000616769"/>
    </source>
</evidence>
<evidence type="ECO:0000256" key="7">
    <source>
        <dbReference type="ARBA" id="ARBA00023163"/>
    </source>
</evidence>
<keyword evidence="6" id="KW-0010">Activator</keyword>
<evidence type="ECO:0000256" key="1">
    <source>
        <dbReference type="ARBA" id="ARBA00004123"/>
    </source>
</evidence>
<dbReference type="GO" id="GO:0000981">
    <property type="term" value="F:DNA-binding transcription factor activity, RNA polymerase II-specific"/>
    <property type="evidence" value="ECO:0007669"/>
    <property type="project" value="TreeGrafter"/>
</dbReference>
<dbReference type="EMBL" id="JXLN01015550">
    <property type="protein sequence ID" value="KPM10662.1"/>
    <property type="molecule type" value="Genomic_DNA"/>
</dbReference>